<evidence type="ECO:0000256" key="1">
    <source>
        <dbReference type="ARBA" id="ARBA00004496"/>
    </source>
</evidence>
<evidence type="ECO:0000256" key="13">
    <source>
        <dbReference type="PIRNR" id="PIRNR004930"/>
    </source>
</evidence>
<comment type="catalytic activity">
    <reaction evidence="12 13">
        <text>L-threonine + hydrogencarbonate + ATP = L-threonylcarbamoyladenylate + diphosphate + H2O</text>
        <dbReference type="Rhea" id="RHEA:36407"/>
        <dbReference type="ChEBI" id="CHEBI:15377"/>
        <dbReference type="ChEBI" id="CHEBI:17544"/>
        <dbReference type="ChEBI" id="CHEBI:30616"/>
        <dbReference type="ChEBI" id="CHEBI:33019"/>
        <dbReference type="ChEBI" id="CHEBI:57926"/>
        <dbReference type="ChEBI" id="CHEBI:73682"/>
        <dbReference type="EC" id="2.7.7.87"/>
    </reaction>
</comment>
<keyword evidence="5 13" id="KW-0963">Cytoplasm</keyword>
<proteinExistence type="inferred from homology"/>
<feature type="binding site" evidence="14">
    <location>
        <position position="173"/>
    </location>
    <ligand>
        <name>L-threonine</name>
        <dbReference type="ChEBI" id="CHEBI:57926"/>
    </ligand>
</feature>
<evidence type="ECO:0000256" key="6">
    <source>
        <dbReference type="ARBA" id="ARBA00022679"/>
    </source>
</evidence>
<keyword evidence="17" id="KW-1185">Reference proteome</keyword>
<comment type="subcellular location">
    <subcellularLocation>
        <location evidence="1 13">Cytoplasm</location>
    </subcellularLocation>
</comment>
<dbReference type="InterPro" id="IPR038385">
    <property type="entry name" value="Sua5/YwlC_C"/>
</dbReference>
<dbReference type="Pfam" id="PF03481">
    <property type="entry name" value="Sua5_C"/>
    <property type="match status" value="1"/>
</dbReference>
<dbReference type="GO" id="GO:0005524">
    <property type="term" value="F:ATP binding"/>
    <property type="evidence" value="ECO:0007669"/>
    <property type="project" value="UniProtKB-UniRule"/>
</dbReference>
<dbReference type="InterPro" id="IPR005145">
    <property type="entry name" value="Sua5_C"/>
</dbReference>
<comment type="similarity">
    <text evidence="2 13">Belongs to the SUA5 family.</text>
</comment>
<reference evidence="16 17" key="1">
    <citation type="submission" date="2021-12" db="EMBL/GenBank/DDBJ databases">
        <title>Genome sequencing of bacteria with rrn-lacking chromosome and rrn-plasmid.</title>
        <authorList>
            <person name="Anda M."/>
            <person name="Iwasaki W."/>
        </authorList>
    </citation>
    <scope>NUCLEOTIDE SEQUENCE [LARGE SCALE GENOMIC DNA]</scope>
    <source>
        <strain evidence="16 17">NBRC 15940</strain>
    </source>
</reference>
<dbReference type="GO" id="GO:0008033">
    <property type="term" value="P:tRNA processing"/>
    <property type="evidence" value="ECO:0007669"/>
    <property type="project" value="UniProtKB-KW"/>
</dbReference>
<dbReference type="GO" id="GO:0003725">
    <property type="term" value="F:double-stranded RNA binding"/>
    <property type="evidence" value="ECO:0007669"/>
    <property type="project" value="UniProtKB-UniRule"/>
</dbReference>
<name>A0AAN5AJ57_9BACT</name>
<feature type="binding site" evidence="14">
    <location>
        <position position="50"/>
    </location>
    <ligand>
        <name>ATP</name>
        <dbReference type="ChEBI" id="CHEBI:30616"/>
    </ligand>
</feature>
<dbReference type="NCBIfam" id="TIGR00057">
    <property type="entry name" value="L-threonylcarbamoyladenylate synthase"/>
    <property type="match status" value="1"/>
</dbReference>
<feature type="binding site" evidence="14">
    <location>
        <position position="135"/>
    </location>
    <ligand>
        <name>ATP</name>
        <dbReference type="ChEBI" id="CHEBI:30616"/>
    </ligand>
</feature>
<gene>
    <name evidence="16" type="ORF">PEDI_11460</name>
</gene>
<evidence type="ECO:0000256" key="7">
    <source>
        <dbReference type="ARBA" id="ARBA00022694"/>
    </source>
</evidence>
<evidence type="ECO:0000313" key="17">
    <source>
        <dbReference type="Proteomes" id="UP001310022"/>
    </source>
</evidence>
<keyword evidence="10 13" id="KW-0067">ATP-binding</keyword>
<dbReference type="GO" id="GO:0006450">
    <property type="term" value="P:regulation of translational fidelity"/>
    <property type="evidence" value="ECO:0007669"/>
    <property type="project" value="TreeGrafter"/>
</dbReference>
<feature type="binding site" evidence="14">
    <location>
        <position position="113"/>
    </location>
    <ligand>
        <name>L-threonine</name>
        <dbReference type="ChEBI" id="CHEBI:57926"/>
    </ligand>
</feature>
<feature type="binding site" evidence="14">
    <location>
        <position position="143"/>
    </location>
    <ligand>
        <name>ATP</name>
        <dbReference type="ChEBI" id="CHEBI:30616"/>
    </ligand>
</feature>
<evidence type="ECO:0000259" key="15">
    <source>
        <dbReference type="PROSITE" id="PS51163"/>
    </source>
</evidence>
<dbReference type="PANTHER" id="PTHR17490:SF16">
    <property type="entry name" value="THREONYLCARBAMOYL-AMP SYNTHASE"/>
    <property type="match status" value="1"/>
</dbReference>
<evidence type="ECO:0000256" key="2">
    <source>
        <dbReference type="ARBA" id="ARBA00007663"/>
    </source>
</evidence>
<accession>A0AAN5AJ57</accession>
<evidence type="ECO:0000256" key="3">
    <source>
        <dbReference type="ARBA" id="ARBA00012584"/>
    </source>
</evidence>
<dbReference type="Proteomes" id="UP001310022">
    <property type="component" value="Unassembled WGS sequence"/>
</dbReference>
<feature type="binding site" evidence="14">
    <location>
        <position position="187"/>
    </location>
    <ligand>
        <name>ATP</name>
        <dbReference type="ChEBI" id="CHEBI:30616"/>
    </ligand>
</feature>
<evidence type="ECO:0000313" key="16">
    <source>
        <dbReference type="EMBL" id="GJM60594.1"/>
    </source>
</evidence>
<evidence type="ECO:0000256" key="11">
    <source>
        <dbReference type="ARBA" id="ARBA00029774"/>
    </source>
</evidence>
<dbReference type="GO" id="GO:0061710">
    <property type="term" value="F:L-threonylcarbamoyladenylate synthase"/>
    <property type="evidence" value="ECO:0007669"/>
    <property type="project" value="UniProtKB-EC"/>
</dbReference>
<evidence type="ECO:0000256" key="5">
    <source>
        <dbReference type="ARBA" id="ARBA00022490"/>
    </source>
</evidence>
<dbReference type="SUPFAM" id="SSF55821">
    <property type="entry name" value="YrdC/RibB"/>
    <property type="match status" value="1"/>
</dbReference>
<protein>
    <recommendedName>
        <fullName evidence="4 13">Threonylcarbamoyl-AMP synthase</fullName>
        <shortName evidence="13">TC-AMP synthase</shortName>
        <ecNumber evidence="3 13">2.7.7.87</ecNumber>
    </recommendedName>
    <alternativeName>
        <fullName evidence="11 13">L-threonylcarbamoyladenylate synthase</fullName>
    </alternativeName>
</protein>
<dbReference type="EC" id="2.7.7.87" evidence="3 13"/>
<dbReference type="GO" id="GO:0005737">
    <property type="term" value="C:cytoplasm"/>
    <property type="evidence" value="ECO:0007669"/>
    <property type="project" value="UniProtKB-SubCell"/>
</dbReference>
<dbReference type="RefSeq" id="WP_338236308.1">
    <property type="nucleotide sequence ID" value="NZ_BQKE01000001.1"/>
</dbReference>
<evidence type="ECO:0000256" key="8">
    <source>
        <dbReference type="ARBA" id="ARBA00022695"/>
    </source>
</evidence>
<dbReference type="AlphaFoldDB" id="A0AAN5AJ57"/>
<dbReference type="Gene3D" id="3.90.870.10">
    <property type="entry name" value="DHBP synthase"/>
    <property type="match status" value="1"/>
</dbReference>
<evidence type="ECO:0000256" key="12">
    <source>
        <dbReference type="ARBA" id="ARBA00048366"/>
    </source>
</evidence>
<dbReference type="InterPro" id="IPR006070">
    <property type="entry name" value="Sua5-like_dom"/>
</dbReference>
<evidence type="ECO:0000256" key="14">
    <source>
        <dbReference type="PIRSR" id="PIRSR004930-1"/>
    </source>
</evidence>
<sequence length="320" mass="34235">MAEIGQDIQQAKALLEAGELVAIPTETVYGLAANGLNAKAAAKIFEAKNRPSFDPLICHTNSMEKVESFTTNIPNKAYALAEKFWPGPMTMLLDRAPIVPDLTVSGLGRVGVRIPDHELTLSLLEQLDFPLAAPSANPFGYISPTTAAHVNDQLGGKINYIIDGGHSEVGIESTIIGFENDEAIIYRLGGLSVEEIEDVIGPVKINAHSSSNPAAPGMLKSHYAPSCPVILGEELKAMAQQYAGKKVGVLGFDYGLENIPAEDQFVLSVRGDLNEAATRLFMGLRYLDGQNLDLIITTLVPDEGLGRGINDRLKRSAAKG</sequence>
<comment type="function">
    <text evidence="13">Required for the formation of a threonylcarbamoyl group on adenosine at position 37 (t(6)A37) in tRNAs that read codons beginning with adenine.</text>
</comment>
<dbReference type="Pfam" id="PF01300">
    <property type="entry name" value="Sua5_yciO_yrdC"/>
    <property type="match status" value="1"/>
</dbReference>
<dbReference type="InterPro" id="IPR050156">
    <property type="entry name" value="TC-AMP_synthase_SUA5"/>
</dbReference>
<dbReference type="GO" id="GO:0000049">
    <property type="term" value="F:tRNA binding"/>
    <property type="evidence" value="ECO:0007669"/>
    <property type="project" value="TreeGrafter"/>
</dbReference>
<keyword evidence="6 13" id="KW-0808">Transferase</keyword>
<evidence type="ECO:0000256" key="10">
    <source>
        <dbReference type="ARBA" id="ARBA00022840"/>
    </source>
</evidence>
<dbReference type="EMBL" id="BQKE01000001">
    <property type="protein sequence ID" value="GJM60594.1"/>
    <property type="molecule type" value="Genomic_DNA"/>
</dbReference>
<dbReference type="PIRSF" id="PIRSF004930">
    <property type="entry name" value="Tln_factor_SUA5"/>
    <property type="match status" value="1"/>
</dbReference>
<comment type="caution">
    <text evidence="16">The sequence shown here is derived from an EMBL/GenBank/DDBJ whole genome shotgun (WGS) entry which is preliminary data.</text>
</comment>
<evidence type="ECO:0000256" key="4">
    <source>
        <dbReference type="ARBA" id="ARBA00015492"/>
    </source>
</evidence>
<dbReference type="InterPro" id="IPR010923">
    <property type="entry name" value="T(6)A37_SUA5"/>
</dbReference>
<dbReference type="PANTHER" id="PTHR17490">
    <property type="entry name" value="SUA5"/>
    <property type="match status" value="1"/>
</dbReference>
<dbReference type="PROSITE" id="PS51163">
    <property type="entry name" value="YRDC"/>
    <property type="match status" value="1"/>
</dbReference>
<feature type="binding site" evidence="14">
    <location>
        <position position="27"/>
    </location>
    <ligand>
        <name>L-threonine</name>
        <dbReference type="ChEBI" id="CHEBI:57926"/>
    </ligand>
</feature>
<dbReference type="FunFam" id="3.90.870.10:FF:000009">
    <property type="entry name" value="Threonylcarbamoyl-AMP synthase, putative"/>
    <property type="match status" value="1"/>
</dbReference>
<keyword evidence="9 13" id="KW-0547">Nucleotide-binding</keyword>
<feature type="domain" description="YrdC-like" evidence="15">
    <location>
        <begin position="5"/>
        <end position="191"/>
    </location>
</feature>
<dbReference type="Gene3D" id="3.40.50.11030">
    <property type="entry name" value="Threonylcarbamoyl-AMP synthase, C-terminal domain"/>
    <property type="match status" value="1"/>
</dbReference>
<feature type="binding site" evidence="14">
    <location>
        <position position="59"/>
    </location>
    <ligand>
        <name>ATP</name>
        <dbReference type="ChEBI" id="CHEBI:30616"/>
    </ligand>
</feature>
<keyword evidence="8 13" id="KW-0548">Nucleotidyltransferase</keyword>
<dbReference type="InterPro" id="IPR017945">
    <property type="entry name" value="DHBP_synth_RibB-like_a/b_dom"/>
</dbReference>
<evidence type="ECO:0000256" key="9">
    <source>
        <dbReference type="ARBA" id="ARBA00022741"/>
    </source>
</evidence>
<organism evidence="16 17">
    <name type="scientific">Persicobacter diffluens</name>
    <dbReference type="NCBI Taxonomy" id="981"/>
    <lineage>
        <taxon>Bacteria</taxon>
        <taxon>Pseudomonadati</taxon>
        <taxon>Bacteroidota</taxon>
        <taxon>Cytophagia</taxon>
        <taxon>Cytophagales</taxon>
        <taxon>Persicobacteraceae</taxon>
        <taxon>Persicobacter</taxon>
    </lineage>
</organism>
<keyword evidence="7 13" id="KW-0819">tRNA processing</keyword>
<feature type="binding site" evidence="14">
    <location>
        <position position="223"/>
    </location>
    <ligand>
        <name>ATP</name>
        <dbReference type="ChEBI" id="CHEBI:30616"/>
    </ligand>
</feature>
<feature type="binding site" evidence="14">
    <location>
        <position position="133"/>
    </location>
    <ligand>
        <name>L-threonine</name>
        <dbReference type="ChEBI" id="CHEBI:57926"/>
    </ligand>
</feature>